<gene>
    <name evidence="5" type="ORF">QW060_06925</name>
</gene>
<comment type="caution">
    <text evidence="5">The sequence shown here is derived from an EMBL/GenBank/DDBJ whole genome shotgun (WGS) entry which is preliminary data.</text>
</comment>
<dbReference type="InterPro" id="IPR023187">
    <property type="entry name" value="Tscrpt_reg_MarR-type_CS"/>
</dbReference>
<protein>
    <submittedName>
        <fullName evidence="5">MarR family transcriptional regulator</fullName>
    </submittedName>
</protein>
<keyword evidence="3" id="KW-0804">Transcription</keyword>
<dbReference type="Pfam" id="PF01047">
    <property type="entry name" value="MarR"/>
    <property type="match status" value="1"/>
</dbReference>
<evidence type="ECO:0000259" key="4">
    <source>
        <dbReference type="PROSITE" id="PS50995"/>
    </source>
</evidence>
<reference evidence="6" key="1">
    <citation type="journal article" date="2019" name="Int. J. Syst. Evol. Microbiol.">
        <title>The Global Catalogue of Microorganisms (GCM) 10K type strain sequencing project: providing services to taxonomists for standard genome sequencing and annotation.</title>
        <authorList>
            <consortium name="The Broad Institute Genomics Platform"/>
            <consortium name="The Broad Institute Genome Sequencing Center for Infectious Disease"/>
            <person name="Wu L."/>
            <person name="Ma J."/>
        </authorList>
    </citation>
    <scope>NUCLEOTIDE SEQUENCE [LARGE SCALE GENOMIC DNA]</scope>
    <source>
        <strain evidence="6">CECT 7184</strain>
    </source>
</reference>
<organism evidence="5 6">
    <name type="scientific">Paenimyroides ceti</name>
    <dbReference type="NCBI Taxonomy" id="395087"/>
    <lineage>
        <taxon>Bacteria</taxon>
        <taxon>Pseudomonadati</taxon>
        <taxon>Bacteroidota</taxon>
        <taxon>Flavobacteriia</taxon>
        <taxon>Flavobacteriales</taxon>
        <taxon>Flavobacteriaceae</taxon>
        <taxon>Paenimyroides</taxon>
    </lineage>
</organism>
<dbReference type="RefSeq" id="WP_290362914.1">
    <property type="nucleotide sequence ID" value="NZ_JAUFQU010000001.1"/>
</dbReference>
<dbReference type="PANTHER" id="PTHR42756">
    <property type="entry name" value="TRANSCRIPTIONAL REGULATOR, MARR"/>
    <property type="match status" value="1"/>
</dbReference>
<dbReference type="InterPro" id="IPR036390">
    <property type="entry name" value="WH_DNA-bd_sf"/>
</dbReference>
<evidence type="ECO:0000313" key="5">
    <source>
        <dbReference type="EMBL" id="MDN3706863.1"/>
    </source>
</evidence>
<evidence type="ECO:0000256" key="2">
    <source>
        <dbReference type="ARBA" id="ARBA00023125"/>
    </source>
</evidence>
<feature type="domain" description="HTH marR-type" evidence="4">
    <location>
        <begin position="1"/>
        <end position="153"/>
    </location>
</feature>
<dbReference type="Gene3D" id="1.10.10.10">
    <property type="entry name" value="Winged helix-like DNA-binding domain superfamily/Winged helix DNA-binding domain"/>
    <property type="match status" value="1"/>
</dbReference>
<dbReference type="PROSITE" id="PS01117">
    <property type="entry name" value="HTH_MARR_1"/>
    <property type="match status" value="1"/>
</dbReference>
<dbReference type="PROSITE" id="PS50995">
    <property type="entry name" value="HTH_MARR_2"/>
    <property type="match status" value="1"/>
</dbReference>
<dbReference type="PANTHER" id="PTHR42756:SF1">
    <property type="entry name" value="TRANSCRIPTIONAL REPRESSOR OF EMRAB OPERON"/>
    <property type="match status" value="1"/>
</dbReference>
<keyword evidence="2" id="KW-0238">DNA-binding</keyword>
<accession>A0ABT8CQT0</accession>
<keyword evidence="6" id="KW-1185">Reference proteome</keyword>
<name>A0ABT8CQT0_9FLAO</name>
<dbReference type="Proteomes" id="UP001242368">
    <property type="component" value="Unassembled WGS sequence"/>
</dbReference>
<evidence type="ECO:0000256" key="1">
    <source>
        <dbReference type="ARBA" id="ARBA00023015"/>
    </source>
</evidence>
<evidence type="ECO:0000313" key="6">
    <source>
        <dbReference type="Proteomes" id="UP001242368"/>
    </source>
</evidence>
<dbReference type="InterPro" id="IPR036388">
    <property type="entry name" value="WH-like_DNA-bd_sf"/>
</dbReference>
<sequence length="160" mass="18695">MFKQLTTFFMQKETIISNEDKYNLLTGRTPILVARHLSHNLKKAGINMTKEQWSVLAILWKTDGCSQQMLAKQTYRDKPSITRLINHLEKEEYVIRKPAKNDKRLNLIYLTNKAKSIEKEVITVMNETIETATKGISDTEIELIKKAFYTIYQNLQKQTL</sequence>
<dbReference type="PRINTS" id="PR00598">
    <property type="entry name" value="HTHMARR"/>
</dbReference>
<dbReference type="SMART" id="SM00347">
    <property type="entry name" value="HTH_MARR"/>
    <property type="match status" value="1"/>
</dbReference>
<keyword evidence="1" id="KW-0805">Transcription regulation</keyword>
<evidence type="ECO:0000256" key="3">
    <source>
        <dbReference type="ARBA" id="ARBA00023163"/>
    </source>
</evidence>
<proteinExistence type="predicted"/>
<dbReference type="InterPro" id="IPR000835">
    <property type="entry name" value="HTH_MarR-typ"/>
</dbReference>
<dbReference type="SUPFAM" id="SSF46785">
    <property type="entry name" value="Winged helix' DNA-binding domain"/>
    <property type="match status" value="1"/>
</dbReference>
<dbReference type="EMBL" id="JAUFQU010000001">
    <property type="protein sequence ID" value="MDN3706863.1"/>
    <property type="molecule type" value="Genomic_DNA"/>
</dbReference>